<keyword evidence="2" id="KW-1133">Transmembrane helix</keyword>
<dbReference type="OrthoDB" id="6140671at2759"/>
<evidence type="ECO:0000313" key="4">
    <source>
        <dbReference type="EMBL" id="KAF5403566.1"/>
    </source>
</evidence>
<name>A0A8J4WJH2_9TREM</name>
<proteinExistence type="predicted"/>
<feature type="transmembrane region" description="Helical" evidence="2">
    <location>
        <begin position="34"/>
        <end position="53"/>
    </location>
</feature>
<dbReference type="EMBL" id="LUCH01001151">
    <property type="protein sequence ID" value="KAF5403566.1"/>
    <property type="molecule type" value="Genomic_DNA"/>
</dbReference>
<protein>
    <submittedName>
        <fullName evidence="4">Uncharacterized protein</fullName>
    </submittedName>
</protein>
<reference evidence="4" key="1">
    <citation type="submission" date="2019-05" db="EMBL/GenBank/DDBJ databases">
        <title>Annotation for the trematode Paragonimus heterotremus.</title>
        <authorList>
            <person name="Choi Y.-J."/>
        </authorList>
    </citation>
    <scope>NUCLEOTIDE SEQUENCE</scope>
    <source>
        <strain evidence="4">LC</strain>
    </source>
</reference>
<dbReference type="AlphaFoldDB" id="A0A8J4WJH2"/>
<feature type="chain" id="PRO_5035316389" evidence="3">
    <location>
        <begin position="19"/>
        <end position="190"/>
    </location>
</feature>
<keyword evidence="2" id="KW-0812">Transmembrane</keyword>
<evidence type="ECO:0000256" key="2">
    <source>
        <dbReference type="SAM" id="Phobius"/>
    </source>
</evidence>
<organism evidence="4 5">
    <name type="scientific">Paragonimus heterotremus</name>
    <dbReference type="NCBI Taxonomy" id="100268"/>
    <lineage>
        <taxon>Eukaryota</taxon>
        <taxon>Metazoa</taxon>
        <taxon>Spiralia</taxon>
        <taxon>Lophotrochozoa</taxon>
        <taxon>Platyhelminthes</taxon>
        <taxon>Trematoda</taxon>
        <taxon>Digenea</taxon>
        <taxon>Plagiorchiida</taxon>
        <taxon>Troglotremata</taxon>
        <taxon>Troglotrematidae</taxon>
        <taxon>Paragonimus</taxon>
    </lineage>
</organism>
<keyword evidence="2" id="KW-0472">Membrane</keyword>
<evidence type="ECO:0000256" key="3">
    <source>
        <dbReference type="SAM" id="SignalP"/>
    </source>
</evidence>
<feature type="transmembrane region" description="Helical" evidence="2">
    <location>
        <begin position="65"/>
        <end position="86"/>
    </location>
</feature>
<sequence length="190" mass="21721">MLMQSLVAFVVLCQTTRSIDRNDLNVTKFNLVGHFYTCITLAASLVAFAVARYDSTWMPYPQLNVLSWSYAVAAASFILTLIAFIVEFLRYLYLDALLEEHGVALLKHQEEMGESSPPMKGVMPYVRDDQENFPLDVNDAPENVDHASEFRSDLMERERFDDADLRYPQDGRNFEPQRARLSGSRSIRPS</sequence>
<feature type="signal peptide" evidence="3">
    <location>
        <begin position="1"/>
        <end position="18"/>
    </location>
</feature>
<feature type="compositionally biased region" description="Basic and acidic residues" evidence="1">
    <location>
        <begin position="161"/>
        <end position="178"/>
    </location>
</feature>
<dbReference type="Proteomes" id="UP000748531">
    <property type="component" value="Unassembled WGS sequence"/>
</dbReference>
<feature type="region of interest" description="Disordered" evidence="1">
    <location>
        <begin position="161"/>
        <end position="190"/>
    </location>
</feature>
<keyword evidence="3" id="KW-0732">Signal</keyword>
<evidence type="ECO:0000313" key="5">
    <source>
        <dbReference type="Proteomes" id="UP000748531"/>
    </source>
</evidence>
<evidence type="ECO:0000256" key="1">
    <source>
        <dbReference type="SAM" id="MobiDB-lite"/>
    </source>
</evidence>
<accession>A0A8J4WJH2</accession>
<keyword evidence="5" id="KW-1185">Reference proteome</keyword>
<gene>
    <name evidence="4" type="ORF">PHET_03148</name>
</gene>
<comment type="caution">
    <text evidence="4">The sequence shown here is derived from an EMBL/GenBank/DDBJ whole genome shotgun (WGS) entry which is preliminary data.</text>
</comment>